<evidence type="ECO:0000313" key="3">
    <source>
        <dbReference type="Proteomes" id="UP000588112"/>
    </source>
</evidence>
<evidence type="ECO:0000313" key="2">
    <source>
        <dbReference type="EMBL" id="MBB5627283.1"/>
    </source>
</evidence>
<protein>
    <submittedName>
        <fullName evidence="2">Putative membrane protein</fullName>
    </submittedName>
</protein>
<dbReference type="EMBL" id="JACHBR010000001">
    <property type="protein sequence ID" value="MBB5627283.1"/>
    <property type="molecule type" value="Genomic_DNA"/>
</dbReference>
<reference evidence="2 3" key="1">
    <citation type="submission" date="2020-08" db="EMBL/GenBank/DDBJ databases">
        <title>Sequencing the genomes of 1000 actinobacteria strains.</title>
        <authorList>
            <person name="Klenk H.-P."/>
        </authorList>
    </citation>
    <scope>NUCLEOTIDE SEQUENCE [LARGE SCALE GENOMIC DNA]</scope>
    <source>
        <strain evidence="2 3">DSM 45790</strain>
    </source>
</reference>
<feature type="transmembrane region" description="Helical" evidence="1">
    <location>
        <begin position="79"/>
        <end position="98"/>
    </location>
</feature>
<dbReference type="Proteomes" id="UP000588112">
    <property type="component" value="Unassembled WGS sequence"/>
</dbReference>
<name>A0A7W8Z553_9ACTN</name>
<proteinExistence type="predicted"/>
<keyword evidence="1" id="KW-0812">Transmembrane</keyword>
<feature type="transmembrane region" description="Helical" evidence="1">
    <location>
        <begin position="110"/>
        <end position="131"/>
    </location>
</feature>
<dbReference type="InterPro" id="IPR018750">
    <property type="entry name" value="DUF2306_membrane"/>
</dbReference>
<sequence length="208" mass="22526">MPAGLILLSAVPVIMGAVRLDGLMGGAAVTPENARFFAVPLPVVLHIVGATLYSVLGAFQFARGFRRRRPAWHRAAGRLLVPCGLVAAITGLWMTLFYPWPPGDGELLAGFRLVFGSAMVVSILLGVAAILRRDIAGHRAWMTRAYAIGLAAGTQVLTHLPWFILFGTPGELPRALLVAAGWVINLVVAEWFLRRDRRPAQLRTRSVS</sequence>
<evidence type="ECO:0000256" key="1">
    <source>
        <dbReference type="SAM" id="Phobius"/>
    </source>
</evidence>
<gene>
    <name evidence="2" type="ORF">BJ981_002982</name>
</gene>
<feature type="transmembrane region" description="Helical" evidence="1">
    <location>
        <begin position="172"/>
        <end position="193"/>
    </location>
</feature>
<organism evidence="2 3">
    <name type="scientific">Sphaerisporangium krabiense</name>
    <dbReference type="NCBI Taxonomy" id="763782"/>
    <lineage>
        <taxon>Bacteria</taxon>
        <taxon>Bacillati</taxon>
        <taxon>Actinomycetota</taxon>
        <taxon>Actinomycetes</taxon>
        <taxon>Streptosporangiales</taxon>
        <taxon>Streptosporangiaceae</taxon>
        <taxon>Sphaerisporangium</taxon>
    </lineage>
</organism>
<keyword evidence="1" id="KW-1133">Transmembrane helix</keyword>
<dbReference type="AlphaFoldDB" id="A0A7W8Z553"/>
<feature type="transmembrane region" description="Helical" evidence="1">
    <location>
        <begin position="143"/>
        <end position="166"/>
    </location>
</feature>
<dbReference type="Pfam" id="PF10067">
    <property type="entry name" value="DUF2306"/>
    <property type="match status" value="1"/>
</dbReference>
<dbReference type="RefSeq" id="WP_239139511.1">
    <property type="nucleotide sequence ID" value="NZ_BOOS01000036.1"/>
</dbReference>
<keyword evidence="1" id="KW-0472">Membrane</keyword>
<comment type="caution">
    <text evidence="2">The sequence shown here is derived from an EMBL/GenBank/DDBJ whole genome shotgun (WGS) entry which is preliminary data.</text>
</comment>
<keyword evidence="3" id="KW-1185">Reference proteome</keyword>
<feature type="transmembrane region" description="Helical" evidence="1">
    <location>
        <begin position="40"/>
        <end position="59"/>
    </location>
</feature>
<accession>A0A7W8Z553</accession>